<evidence type="ECO:0000313" key="1">
    <source>
        <dbReference type="EMBL" id="EGC83371.1"/>
    </source>
</evidence>
<reference evidence="1 2" key="1">
    <citation type="submission" date="2011-01" db="EMBL/GenBank/DDBJ databases">
        <authorList>
            <person name="Durkin A.S."/>
            <person name="Madupu R."/>
            <person name="Torralba M."/>
            <person name="Gillis M."/>
            <person name="Methe B."/>
            <person name="Sutton G."/>
            <person name="Nelson K.E."/>
        </authorList>
    </citation>
    <scope>NUCLEOTIDE SEQUENCE [LARGE SCALE GENOMIC DNA]</scope>
    <source>
        <strain evidence="1 2">ACS-025-V-Sch4</strain>
    </source>
</reference>
<accession>F0H290</accession>
<dbReference type="AlphaFoldDB" id="F0H290"/>
<dbReference type="EMBL" id="AEXN01000033">
    <property type="protein sequence ID" value="EGC83371.1"/>
    <property type="molecule type" value="Genomic_DNA"/>
</dbReference>
<proteinExistence type="predicted"/>
<protein>
    <submittedName>
        <fullName evidence="1">Conserved domain protein</fullName>
    </submittedName>
</protein>
<organism evidence="1 2">
    <name type="scientific">Anaerococcus hydrogenalis ACS-025-V-Sch4</name>
    <dbReference type="NCBI Taxonomy" id="879306"/>
    <lineage>
        <taxon>Bacteria</taxon>
        <taxon>Bacillati</taxon>
        <taxon>Bacillota</taxon>
        <taxon>Tissierellia</taxon>
        <taxon>Tissierellales</taxon>
        <taxon>Peptoniphilaceae</taxon>
        <taxon>Anaerococcus</taxon>
    </lineage>
</organism>
<keyword evidence="2" id="KW-1185">Reference proteome</keyword>
<name>F0H290_9FIRM</name>
<evidence type="ECO:0000313" key="2">
    <source>
        <dbReference type="Proteomes" id="UP000005277"/>
    </source>
</evidence>
<gene>
    <name evidence="1" type="ORF">HMPREF9246_0249</name>
</gene>
<dbReference type="Proteomes" id="UP000005277">
    <property type="component" value="Unassembled WGS sequence"/>
</dbReference>
<sequence length="41" mass="4884">MQNKHISKSKQRLKKLERRCFIKIEELKEIGLNDVQIAAVF</sequence>
<comment type="caution">
    <text evidence="1">The sequence shown here is derived from an EMBL/GenBank/DDBJ whole genome shotgun (WGS) entry which is preliminary data.</text>
</comment>